<evidence type="ECO:0000313" key="1">
    <source>
        <dbReference type="EMBL" id="COW16226.1"/>
    </source>
</evidence>
<name>A0A655IV22_MYCTX</name>
<dbReference type="AlphaFoldDB" id="A0A655IV22"/>
<organism evidence="1 4">
    <name type="scientific">Mycobacterium tuberculosis</name>
    <dbReference type="NCBI Taxonomy" id="1773"/>
    <lineage>
        <taxon>Bacteria</taxon>
        <taxon>Bacillati</taxon>
        <taxon>Actinomycetota</taxon>
        <taxon>Actinomycetes</taxon>
        <taxon>Mycobacteriales</taxon>
        <taxon>Mycobacteriaceae</taxon>
        <taxon>Mycobacterium</taxon>
        <taxon>Mycobacterium tuberculosis complex</taxon>
    </lineage>
</organism>
<dbReference type="Proteomes" id="UP000044938">
    <property type="component" value="Unassembled WGS sequence"/>
</dbReference>
<protein>
    <submittedName>
        <fullName evidence="1">Uncharacterized protein</fullName>
    </submittedName>
</protein>
<sequence>MADAGDAVSNASATVIRKIRCTPRTLHSLRFIAIH</sequence>
<evidence type="ECO:0000313" key="2">
    <source>
        <dbReference type="EMBL" id="COX60953.1"/>
    </source>
</evidence>
<evidence type="ECO:0000313" key="4">
    <source>
        <dbReference type="Proteomes" id="UP000044938"/>
    </source>
</evidence>
<dbReference type="EMBL" id="CSBK01000591">
    <property type="protein sequence ID" value="COX60953.1"/>
    <property type="molecule type" value="Genomic_DNA"/>
</dbReference>
<reference evidence="3 4" key="2">
    <citation type="submission" date="2015-03" db="EMBL/GenBank/DDBJ databases">
        <authorList>
            <consortium name="Pathogen Informatics"/>
        </authorList>
    </citation>
    <scope>NUCLEOTIDE SEQUENCE [LARGE SCALE GENOMIC DNA]</scope>
    <source>
        <strain evidence="1 4">M09401471</strain>
        <strain evidence="3">N09902308</strain>
    </source>
</reference>
<dbReference type="Proteomes" id="UP000039021">
    <property type="component" value="Unassembled WGS sequence"/>
</dbReference>
<proteinExistence type="predicted"/>
<reference evidence="2" key="1">
    <citation type="submission" date="2015-03" db="EMBL/GenBank/DDBJ databases">
        <authorList>
            <consortium name="Pathogen Informatics"/>
            <person name="Murphy D."/>
        </authorList>
    </citation>
    <scope>NUCLEOTIDE SEQUENCE</scope>
    <source>
        <strain evidence="2">N09902308</strain>
    </source>
</reference>
<evidence type="ECO:0000313" key="3">
    <source>
        <dbReference type="Proteomes" id="UP000039021"/>
    </source>
</evidence>
<gene>
    <name evidence="1" type="ORF">ERS007720_01875</name>
    <name evidence="2" type="ORF">ERS007739_01511</name>
</gene>
<dbReference type="EMBL" id="CSAJ01000209">
    <property type="protein sequence ID" value="COW16226.1"/>
    <property type="molecule type" value="Genomic_DNA"/>
</dbReference>
<accession>A0A655IV22</accession>